<gene>
    <name evidence="8" type="ordered locus">Dtox_2994</name>
</gene>
<evidence type="ECO:0000256" key="2">
    <source>
        <dbReference type="ARBA" id="ARBA00022691"/>
    </source>
</evidence>
<comment type="cofactor">
    <cofactor evidence="1">
        <name>[4Fe-4S] cluster</name>
        <dbReference type="ChEBI" id="CHEBI:49883"/>
    </cofactor>
</comment>
<evidence type="ECO:0000313" key="8">
    <source>
        <dbReference type="EMBL" id="ACV63748.1"/>
    </source>
</evidence>
<dbReference type="CDD" id="cd01335">
    <property type="entry name" value="Radical_SAM"/>
    <property type="match status" value="1"/>
</dbReference>
<dbReference type="GO" id="GO:0016491">
    <property type="term" value="F:oxidoreductase activity"/>
    <property type="evidence" value="ECO:0007669"/>
    <property type="project" value="InterPro"/>
</dbReference>
<dbReference type="EMBL" id="CP001720">
    <property type="protein sequence ID" value="ACV63748.1"/>
    <property type="molecule type" value="Genomic_DNA"/>
</dbReference>
<dbReference type="GO" id="GO:0051536">
    <property type="term" value="F:iron-sulfur cluster binding"/>
    <property type="evidence" value="ECO:0007669"/>
    <property type="project" value="UniProtKB-KW"/>
</dbReference>
<reference evidence="8 9" key="1">
    <citation type="journal article" date="2009" name="Stand. Genomic Sci.">
        <title>Complete genome sequence of Desulfotomaculum acetoxidans type strain (5575).</title>
        <authorList>
            <person name="Spring S."/>
            <person name="Lapidus A."/>
            <person name="Schroder M."/>
            <person name="Gleim D."/>
            <person name="Sims D."/>
            <person name="Meincke L."/>
            <person name="Glavina Del Rio T."/>
            <person name="Tice H."/>
            <person name="Copeland A."/>
            <person name="Cheng J.F."/>
            <person name="Lucas S."/>
            <person name="Chen F."/>
            <person name="Nolan M."/>
            <person name="Bruce D."/>
            <person name="Goodwin L."/>
            <person name="Pitluck S."/>
            <person name="Ivanova N."/>
            <person name="Mavromatis K."/>
            <person name="Mikhailova N."/>
            <person name="Pati A."/>
            <person name="Chen A."/>
            <person name="Palaniappan K."/>
            <person name="Land M."/>
            <person name="Hauser L."/>
            <person name="Chang Y.J."/>
            <person name="Jeffries C.D."/>
            <person name="Chain P."/>
            <person name="Saunders E."/>
            <person name="Brettin T."/>
            <person name="Detter J.C."/>
            <person name="Goker M."/>
            <person name="Bristow J."/>
            <person name="Eisen J.A."/>
            <person name="Markowitz V."/>
            <person name="Hugenholtz P."/>
            <person name="Kyrpides N.C."/>
            <person name="Klenk H.P."/>
            <person name="Han C."/>
        </authorList>
    </citation>
    <scope>NUCLEOTIDE SEQUENCE [LARGE SCALE GENOMIC DNA]</scope>
    <source>
        <strain evidence="9">ATCC 49208 / DSM 771 / VKM B-1644</strain>
    </source>
</reference>
<evidence type="ECO:0000256" key="6">
    <source>
        <dbReference type="ARBA" id="ARBA00023601"/>
    </source>
</evidence>
<evidence type="ECO:0000256" key="4">
    <source>
        <dbReference type="ARBA" id="ARBA00023004"/>
    </source>
</evidence>
<dbReference type="Gene3D" id="3.20.20.70">
    <property type="entry name" value="Aldolase class I"/>
    <property type="match status" value="1"/>
</dbReference>
<dbReference type="InterPro" id="IPR007197">
    <property type="entry name" value="rSAM"/>
</dbReference>
<keyword evidence="5" id="KW-0411">Iron-sulfur</keyword>
<dbReference type="InterPro" id="IPR013785">
    <property type="entry name" value="Aldolase_TIM"/>
</dbReference>
<dbReference type="PANTHER" id="PTHR43273:SF3">
    <property type="entry name" value="ANAEROBIC SULFATASE-MATURATING ENZYME HOMOLOG ASLB-RELATED"/>
    <property type="match status" value="1"/>
</dbReference>
<dbReference type="HOGENOM" id="CLU_009273_10_0_9"/>
<dbReference type="InterPro" id="IPR023885">
    <property type="entry name" value="4Fe4S-binding_SPASM_dom"/>
</dbReference>
<dbReference type="PROSITE" id="PS51918">
    <property type="entry name" value="RADICAL_SAM"/>
    <property type="match status" value="1"/>
</dbReference>
<keyword evidence="2" id="KW-0949">S-adenosyl-L-methionine</keyword>
<evidence type="ECO:0000256" key="3">
    <source>
        <dbReference type="ARBA" id="ARBA00022723"/>
    </source>
</evidence>
<name>C8W3G2_DESAS</name>
<proteinExistence type="inferred from homology"/>
<accession>C8W3G2</accession>
<evidence type="ECO:0000313" key="9">
    <source>
        <dbReference type="Proteomes" id="UP000002217"/>
    </source>
</evidence>
<dbReference type="KEGG" id="dae:Dtox_2994"/>
<evidence type="ECO:0000256" key="1">
    <source>
        <dbReference type="ARBA" id="ARBA00001966"/>
    </source>
</evidence>
<keyword evidence="9" id="KW-1185">Reference proteome</keyword>
<dbReference type="GO" id="GO:0046872">
    <property type="term" value="F:metal ion binding"/>
    <property type="evidence" value="ECO:0007669"/>
    <property type="project" value="UniProtKB-KW"/>
</dbReference>
<sequence>MDDKQICFIVKVTTRCNLACSYCYEEKTDEDMDLSVVESLTQKALAATSRVQFCWHGGETLLRGISFYEEVVSCQKRFRGEHNKILNTLQTNGLLLDEDWYAWFSGSGFRVGISCDGPTCHDINRKTIAGNGSFKNILTTLSKMRETKNDRLCGGLLAVVTPEMLEHSENLLEEFILLGVKKLDFLRYKAPDGGLSTEEYYGFIRSIFNQWLKLDDASLKIRTIDSTLNYFIRGKSRLCRYLGDCKRFLTVRPNGDVYPCECLHGSSMYLKLGNILLDDLNDIYRKAGQVIKQHKLPPSCSDCFFTALCRNACAGAERLEGVCLEKKMFFRDISNLVQTVREKNVNAERRSWLWVAATLRMILQGD</sequence>
<dbReference type="InterPro" id="IPR023867">
    <property type="entry name" value="Sulphatase_maturase_rSAM"/>
</dbReference>
<dbReference type="SFLD" id="SFLDG01067">
    <property type="entry name" value="SPASM/twitch_domain_containing"/>
    <property type="match status" value="1"/>
</dbReference>
<dbReference type="RefSeq" id="WP_015758440.1">
    <property type="nucleotide sequence ID" value="NC_013216.1"/>
</dbReference>
<dbReference type="PANTHER" id="PTHR43273">
    <property type="entry name" value="ANAEROBIC SULFATASE-MATURATING ENZYME HOMOLOG ASLB-RELATED"/>
    <property type="match status" value="1"/>
</dbReference>
<feature type="domain" description="Radical SAM core" evidence="7">
    <location>
        <begin position="2"/>
        <end position="225"/>
    </location>
</feature>
<keyword evidence="3" id="KW-0479">Metal-binding</keyword>
<dbReference type="eggNOG" id="COG0641">
    <property type="taxonomic scope" value="Bacteria"/>
</dbReference>
<organism evidence="8 9">
    <name type="scientific">Desulfofarcimen acetoxidans (strain ATCC 49208 / DSM 771 / KCTC 5769 / VKM B-1644 / 5575)</name>
    <name type="common">Desulfotomaculum acetoxidans</name>
    <dbReference type="NCBI Taxonomy" id="485916"/>
    <lineage>
        <taxon>Bacteria</taxon>
        <taxon>Bacillati</taxon>
        <taxon>Bacillota</taxon>
        <taxon>Clostridia</taxon>
        <taxon>Eubacteriales</taxon>
        <taxon>Peptococcaceae</taxon>
        <taxon>Desulfofarcimen</taxon>
    </lineage>
</organism>
<dbReference type="Pfam" id="PF13186">
    <property type="entry name" value="SPASM"/>
    <property type="match status" value="1"/>
</dbReference>
<dbReference type="AlphaFoldDB" id="C8W3G2"/>
<dbReference type="SUPFAM" id="SSF102114">
    <property type="entry name" value="Radical SAM enzymes"/>
    <property type="match status" value="1"/>
</dbReference>
<dbReference type="Proteomes" id="UP000002217">
    <property type="component" value="Chromosome"/>
</dbReference>
<dbReference type="SFLD" id="SFLDG01386">
    <property type="entry name" value="main_SPASM_domain-containing"/>
    <property type="match status" value="1"/>
</dbReference>
<comment type="similarity">
    <text evidence="6">Belongs to the radical SAM superfamily. Anaerobic sulfatase-maturating enzyme family.</text>
</comment>
<evidence type="ECO:0000259" key="7">
    <source>
        <dbReference type="PROSITE" id="PS51918"/>
    </source>
</evidence>
<dbReference type="NCBIfam" id="TIGR04085">
    <property type="entry name" value="rSAM_more_4Fe4S"/>
    <property type="match status" value="1"/>
</dbReference>
<dbReference type="Pfam" id="PF04055">
    <property type="entry name" value="Radical_SAM"/>
    <property type="match status" value="1"/>
</dbReference>
<protein>
    <submittedName>
        <fullName evidence="8">Radical SAM domain protein</fullName>
    </submittedName>
</protein>
<keyword evidence="4" id="KW-0408">Iron</keyword>
<dbReference type="InterPro" id="IPR058240">
    <property type="entry name" value="rSAM_sf"/>
</dbReference>
<evidence type="ECO:0000256" key="5">
    <source>
        <dbReference type="ARBA" id="ARBA00023014"/>
    </source>
</evidence>
<dbReference type="SFLD" id="SFLDG01072">
    <property type="entry name" value="dehydrogenase_like"/>
    <property type="match status" value="1"/>
</dbReference>
<dbReference type="SFLD" id="SFLDS00029">
    <property type="entry name" value="Radical_SAM"/>
    <property type="match status" value="1"/>
</dbReference>
<dbReference type="STRING" id="485916.Dtox_2994"/>